<dbReference type="EMBL" id="BAABGP010000007">
    <property type="protein sequence ID" value="GAA4481210.1"/>
    <property type="molecule type" value="Genomic_DNA"/>
</dbReference>
<gene>
    <name evidence="1" type="ORF">GCM10023171_09250</name>
</gene>
<organism evidence="1 2">
    <name type="scientific">Microbacterium panaciterrae</name>
    <dbReference type="NCBI Taxonomy" id="985759"/>
    <lineage>
        <taxon>Bacteria</taxon>
        <taxon>Bacillati</taxon>
        <taxon>Actinomycetota</taxon>
        <taxon>Actinomycetes</taxon>
        <taxon>Micrococcales</taxon>
        <taxon>Microbacteriaceae</taxon>
        <taxon>Microbacterium</taxon>
    </lineage>
</organism>
<sequence length="92" mass="9285">MTLDDLAERTPIAIGVPGHPARAVSHDSQVTSAKGLKKALVRAMEADPVTRQLSLLHLGVTTGVAFEAIPSSGLTVATAAALGDLAGTGRAD</sequence>
<proteinExistence type="predicted"/>
<keyword evidence="2" id="KW-1185">Reference proteome</keyword>
<dbReference type="RefSeq" id="WP_345184847.1">
    <property type="nucleotide sequence ID" value="NZ_BAABGP010000007.1"/>
</dbReference>
<comment type="caution">
    <text evidence="1">The sequence shown here is derived from an EMBL/GenBank/DDBJ whole genome shotgun (WGS) entry which is preliminary data.</text>
</comment>
<dbReference type="Proteomes" id="UP001500731">
    <property type="component" value="Unassembled WGS sequence"/>
</dbReference>
<evidence type="ECO:0000313" key="2">
    <source>
        <dbReference type="Proteomes" id="UP001500731"/>
    </source>
</evidence>
<protein>
    <submittedName>
        <fullName evidence="1">Uncharacterized protein</fullName>
    </submittedName>
</protein>
<evidence type="ECO:0000313" key="1">
    <source>
        <dbReference type="EMBL" id="GAA4481210.1"/>
    </source>
</evidence>
<reference evidence="2" key="1">
    <citation type="journal article" date="2019" name="Int. J. Syst. Evol. Microbiol.">
        <title>The Global Catalogue of Microorganisms (GCM) 10K type strain sequencing project: providing services to taxonomists for standard genome sequencing and annotation.</title>
        <authorList>
            <consortium name="The Broad Institute Genomics Platform"/>
            <consortium name="The Broad Institute Genome Sequencing Center for Infectious Disease"/>
            <person name="Wu L."/>
            <person name="Ma J."/>
        </authorList>
    </citation>
    <scope>NUCLEOTIDE SEQUENCE [LARGE SCALE GENOMIC DNA]</scope>
    <source>
        <strain evidence="2">JCM 17839</strain>
    </source>
</reference>
<accession>A0ABP8P6B9</accession>
<name>A0ABP8P6B9_9MICO</name>